<dbReference type="Proteomes" id="UP000054266">
    <property type="component" value="Unassembled WGS sequence"/>
</dbReference>
<dbReference type="EMBL" id="KN846956">
    <property type="protein sequence ID" value="KIW73288.1"/>
    <property type="molecule type" value="Genomic_DNA"/>
</dbReference>
<dbReference type="HOGENOM" id="CLU_1239982_0_0_1"/>
<protein>
    <submittedName>
        <fullName evidence="2">Uncharacterized protein</fullName>
    </submittedName>
</protein>
<proteinExistence type="predicted"/>
<feature type="region of interest" description="Disordered" evidence="1">
    <location>
        <begin position="177"/>
        <end position="223"/>
    </location>
</feature>
<sequence length="223" mass="25196">MVDLPNNVDILLDDLRKLRGSISPRTSGSLDSFEVILEQRRRANNRFRRMSLLRLMDSQSHRQCLDPRDMVFALLGLAAEREALDNIADYTMSVGEVTLRLLHTSSERLDHHKRKKRSQEVYAVMVRRSQGVEYPRISSAVDNVRWAVRSDKSVRAVVKGVIVDTISDHKDIPIASIALSTNQPPPRTKSRDSSSSILARTPFGLLGRTHPNGDSLERGEDTR</sequence>
<keyword evidence="3" id="KW-1185">Reference proteome</keyword>
<organism evidence="2 3">
    <name type="scientific">Phialophora macrospora</name>
    <dbReference type="NCBI Taxonomy" id="1851006"/>
    <lineage>
        <taxon>Eukaryota</taxon>
        <taxon>Fungi</taxon>
        <taxon>Dikarya</taxon>
        <taxon>Ascomycota</taxon>
        <taxon>Pezizomycotina</taxon>
        <taxon>Eurotiomycetes</taxon>
        <taxon>Chaetothyriomycetidae</taxon>
        <taxon>Chaetothyriales</taxon>
        <taxon>Herpotrichiellaceae</taxon>
        <taxon>Phialophora</taxon>
    </lineage>
</organism>
<evidence type="ECO:0000256" key="1">
    <source>
        <dbReference type="SAM" id="MobiDB-lite"/>
    </source>
</evidence>
<reference evidence="2 3" key="1">
    <citation type="submission" date="2015-01" db="EMBL/GenBank/DDBJ databases">
        <title>The Genome Sequence of Capronia semiimmersa CBS27337.</title>
        <authorList>
            <consortium name="The Broad Institute Genomics Platform"/>
            <person name="Cuomo C."/>
            <person name="de Hoog S."/>
            <person name="Gorbushina A."/>
            <person name="Stielow B."/>
            <person name="Teixiera M."/>
            <person name="Abouelleil A."/>
            <person name="Chapman S.B."/>
            <person name="Priest M."/>
            <person name="Young S.K."/>
            <person name="Wortman J."/>
            <person name="Nusbaum C."/>
            <person name="Birren B."/>
        </authorList>
    </citation>
    <scope>NUCLEOTIDE SEQUENCE [LARGE SCALE GENOMIC DNA]</scope>
    <source>
        <strain evidence="2 3">CBS 27337</strain>
    </source>
</reference>
<evidence type="ECO:0000313" key="3">
    <source>
        <dbReference type="Proteomes" id="UP000054266"/>
    </source>
</evidence>
<gene>
    <name evidence="2" type="ORF">PV04_01420</name>
</gene>
<name>A0A0D2FXS5_9EURO</name>
<accession>A0A0D2FXS5</accession>
<evidence type="ECO:0000313" key="2">
    <source>
        <dbReference type="EMBL" id="KIW73288.1"/>
    </source>
</evidence>
<dbReference type="AlphaFoldDB" id="A0A0D2FXS5"/>